<reference evidence="3" key="1">
    <citation type="journal article" date="2011" name="Science">
        <title>The plant cell wall-decomposing machinery underlies the functional diversity of forest fungi.</title>
        <authorList>
            <person name="Eastwood D.C."/>
            <person name="Floudas D."/>
            <person name="Binder M."/>
            <person name="Majcherczyk A."/>
            <person name="Schneider P."/>
            <person name="Aerts A."/>
            <person name="Asiegbu F.O."/>
            <person name="Baker S.E."/>
            <person name="Barry K."/>
            <person name="Bendiksby M."/>
            <person name="Blumentritt M."/>
            <person name="Coutinho P.M."/>
            <person name="Cullen D."/>
            <person name="de Vries R.P."/>
            <person name="Gathman A."/>
            <person name="Goodell B."/>
            <person name="Henrissat B."/>
            <person name="Ihrmark K."/>
            <person name="Kauserud H."/>
            <person name="Kohler A."/>
            <person name="LaButti K."/>
            <person name="Lapidus A."/>
            <person name="Lavin J.L."/>
            <person name="Lee Y.-H."/>
            <person name="Lindquist E."/>
            <person name="Lilly W."/>
            <person name="Lucas S."/>
            <person name="Morin E."/>
            <person name="Murat C."/>
            <person name="Oguiza J.A."/>
            <person name="Park J."/>
            <person name="Pisabarro A.G."/>
            <person name="Riley R."/>
            <person name="Rosling A."/>
            <person name="Salamov A."/>
            <person name="Schmidt O."/>
            <person name="Schmutz J."/>
            <person name="Skrede I."/>
            <person name="Stenlid J."/>
            <person name="Wiebenga A."/>
            <person name="Xie X."/>
            <person name="Kuees U."/>
            <person name="Hibbett D.S."/>
            <person name="Hoffmeister D."/>
            <person name="Hoegberg N."/>
            <person name="Martin F."/>
            <person name="Grigoriev I.V."/>
            <person name="Watkinson S.C."/>
        </authorList>
    </citation>
    <scope>NUCLEOTIDE SEQUENCE [LARGE SCALE GENOMIC DNA]</scope>
    <source>
        <strain evidence="3">strain S7.3</strain>
    </source>
</reference>
<dbReference type="EMBL" id="GL945474">
    <property type="protein sequence ID" value="EGO05319.1"/>
    <property type="molecule type" value="Genomic_DNA"/>
</dbReference>
<keyword evidence="1" id="KW-0732">Signal</keyword>
<name>F8PFN0_SERL3</name>
<feature type="signal peptide" evidence="1">
    <location>
        <begin position="1"/>
        <end position="21"/>
    </location>
</feature>
<dbReference type="HOGENOM" id="CLU_2819693_0_0_1"/>
<evidence type="ECO:0000313" key="3">
    <source>
        <dbReference type="Proteomes" id="UP000008063"/>
    </source>
</evidence>
<dbReference type="AlphaFoldDB" id="F8PFN0"/>
<gene>
    <name evidence="2" type="ORF">SERLA73DRAFT_174418</name>
</gene>
<sequence>ITPRLHQIAVLFLIIFSQEIATESSLGGPSFVTNGKIQHRINCPVTQSLSIYSTATPCKRTRNLHPT</sequence>
<feature type="chain" id="PRO_5003376681" evidence="1">
    <location>
        <begin position="22"/>
        <end position="67"/>
    </location>
</feature>
<evidence type="ECO:0000256" key="1">
    <source>
        <dbReference type="SAM" id="SignalP"/>
    </source>
</evidence>
<feature type="non-terminal residue" evidence="2">
    <location>
        <position position="1"/>
    </location>
</feature>
<evidence type="ECO:0000313" key="2">
    <source>
        <dbReference type="EMBL" id="EGO05319.1"/>
    </source>
</evidence>
<organism evidence="3">
    <name type="scientific">Serpula lacrymans var. lacrymans (strain S7.3)</name>
    <name type="common">Dry rot fungus</name>
    <dbReference type="NCBI Taxonomy" id="936435"/>
    <lineage>
        <taxon>Eukaryota</taxon>
        <taxon>Fungi</taxon>
        <taxon>Dikarya</taxon>
        <taxon>Basidiomycota</taxon>
        <taxon>Agaricomycotina</taxon>
        <taxon>Agaricomycetes</taxon>
        <taxon>Agaricomycetidae</taxon>
        <taxon>Boletales</taxon>
        <taxon>Coniophorineae</taxon>
        <taxon>Serpulaceae</taxon>
        <taxon>Serpula</taxon>
    </lineage>
</organism>
<dbReference type="Proteomes" id="UP000008063">
    <property type="component" value="Unassembled WGS sequence"/>
</dbReference>
<accession>F8PFN0</accession>
<proteinExistence type="predicted"/>
<dbReference type="InParanoid" id="F8PFN0"/>
<keyword evidence="3" id="KW-1185">Reference proteome</keyword>
<protein>
    <submittedName>
        <fullName evidence="2">Uncharacterized protein</fullName>
    </submittedName>
</protein>